<feature type="transmembrane region" description="Helical" evidence="1">
    <location>
        <begin position="15"/>
        <end position="38"/>
    </location>
</feature>
<dbReference type="Proteomes" id="UP001183629">
    <property type="component" value="Unassembled WGS sequence"/>
</dbReference>
<organism evidence="2 3">
    <name type="scientific">Catenuloplanes niger</name>
    <dbReference type="NCBI Taxonomy" id="587534"/>
    <lineage>
        <taxon>Bacteria</taxon>
        <taxon>Bacillati</taxon>
        <taxon>Actinomycetota</taxon>
        <taxon>Actinomycetes</taxon>
        <taxon>Micromonosporales</taxon>
        <taxon>Micromonosporaceae</taxon>
        <taxon>Catenuloplanes</taxon>
    </lineage>
</organism>
<evidence type="ECO:0000313" key="3">
    <source>
        <dbReference type="Proteomes" id="UP001183629"/>
    </source>
</evidence>
<feature type="transmembrane region" description="Helical" evidence="1">
    <location>
        <begin position="85"/>
        <end position="108"/>
    </location>
</feature>
<keyword evidence="1" id="KW-0472">Membrane</keyword>
<dbReference type="RefSeq" id="WP_310423571.1">
    <property type="nucleotide sequence ID" value="NZ_JAVDYC010000001.1"/>
</dbReference>
<name>A0AAE3ZY25_9ACTN</name>
<proteinExistence type="predicted"/>
<protein>
    <submittedName>
        <fullName evidence="2">Uncharacterized protein</fullName>
    </submittedName>
</protein>
<keyword evidence="1" id="KW-0812">Transmembrane</keyword>
<keyword evidence="1" id="KW-1133">Transmembrane helix</keyword>
<dbReference type="AlphaFoldDB" id="A0AAE3ZY25"/>
<comment type="caution">
    <text evidence="2">The sequence shown here is derived from an EMBL/GenBank/DDBJ whole genome shotgun (WGS) entry which is preliminary data.</text>
</comment>
<gene>
    <name evidence="2" type="ORF">J2S44_007210</name>
</gene>
<accession>A0AAE3ZY25</accession>
<evidence type="ECO:0000256" key="1">
    <source>
        <dbReference type="SAM" id="Phobius"/>
    </source>
</evidence>
<dbReference type="EMBL" id="JAVDYC010000001">
    <property type="protein sequence ID" value="MDR7326960.1"/>
    <property type="molecule type" value="Genomic_DNA"/>
</dbReference>
<keyword evidence="3" id="KW-1185">Reference proteome</keyword>
<sequence length="134" mass="13897">MADVPDTILADGPGATYIGLVLMSGLCLAPMIMLGMGAWSASGSPRGRRIATGISVVIVLFYGLSLLGSNFSWPDLRFHGEIGDAVLMILLACGGFLSLPWLVAFGVAKLVTRGTPAPAPPAGDHRTGPRPPLR</sequence>
<feature type="transmembrane region" description="Helical" evidence="1">
    <location>
        <begin position="50"/>
        <end position="73"/>
    </location>
</feature>
<evidence type="ECO:0000313" key="2">
    <source>
        <dbReference type="EMBL" id="MDR7326960.1"/>
    </source>
</evidence>
<reference evidence="2 3" key="1">
    <citation type="submission" date="2023-07" db="EMBL/GenBank/DDBJ databases">
        <title>Sequencing the genomes of 1000 actinobacteria strains.</title>
        <authorList>
            <person name="Klenk H.-P."/>
        </authorList>
    </citation>
    <scope>NUCLEOTIDE SEQUENCE [LARGE SCALE GENOMIC DNA]</scope>
    <source>
        <strain evidence="2 3">DSM 44711</strain>
    </source>
</reference>